<feature type="domain" description="MYND-type" evidence="16">
    <location>
        <begin position="21"/>
        <end position="59"/>
    </location>
</feature>
<keyword evidence="5" id="KW-0479">Metal-binding</keyword>
<dbReference type="Gene3D" id="2.170.270.10">
    <property type="entry name" value="SET domain"/>
    <property type="match status" value="1"/>
</dbReference>
<evidence type="ECO:0000256" key="10">
    <source>
        <dbReference type="ARBA" id="ARBA00023228"/>
    </source>
</evidence>
<evidence type="ECO:0000256" key="2">
    <source>
        <dbReference type="ARBA" id="ARBA00004492"/>
    </source>
</evidence>
<protein>
    <recommendedName>
        <fullName evidence="19">RING-type domain-containing protein</fullName>
    </recommendedName>
</protein>
<comment type="caution">
    <text evidence="17">The sequence shown here is derived from an EMBL/GenBank/DDBJ whole genome shotgun (WGS) entry which is preliminary data.</text>
</comment>
<dbReference type="GO" id="GO:0008270">
    <property type="term" value="F:zinc ion binding"/>
    <property type="evidence" value="ECO:0007669"/>
    <property type="project" value="UniProtKB-KW"/>
</dbReference>
<accession>A0A2A2J5A5</accession>
<keyword evidence="4" id="KW-0813">Transport</keyword>
<name>A0A2A2J5A5_9BILA</name>
<feature type="compositionally biased region" description="Basic and acidic residues" evidence="14">
    <location>
        <begin position="1215"/>
        <end position="1227"/>
    </location>
</feature>
<dbReference type="PROSITE" id="PS01360">
    <property type="entry name" value="ZF_MYND_1"/>
    <property type="match status" value="1"/>
</dbReference>
<evidence type="ECO:0000256" key="8">
    <source>
        <dbReference type="ARBA" id="ARBA00022927"/>
    </source>
</evidence>
<feature type="compositionally biased region" description="Polar residues" evidence="14">
    <location>
        <begin position="1228"/>
        <end position="1264"/>
    </location>
</feature>
<dbReference type="GO" id="GO:0005764">
    <property type="term" value="C:lysosome"/>
    <property type="evidence" value="ECO:0007669"/>
    <property type="project" value="UniProtKB-SubCell"/>
</dbReference>
<evidence type="ECO:0000259" key="15">
    <source>
        <dbReference type="PROSITE" id="PS50089"/>
    </source>
</evidence>
<evidence type="ECO:0000256" key="6">
    <source>
        <dbReference type="ARBA" id="ARBA00022771"/>
    </source>
</evidence>
<dbReference type="OrthoDB" id="26184at2759"/>
<evidence type="ECO:0000256" key="12">
    <source>
        <dbReference type="PROSITE-ProRule" id="PRU01006"/>
    </source>
</evidence>
<keyword evidence="7" id="KW-0862">Zinc</keyword>
<dbReference type="InterPro" id="IPR011990">
    <property type="entry name" value="TPR-like_helical_dom_sf"/>
</dbReference>
<dbReference type="GO" id="GO:0006886">
    <property type="term" value="P:intracellular protein transport"/>
    <property type="evidence" value="ECO:0007669"/>
    <property type="project" value="UniProtKB-UniRule"/>
</dbReference>
<evidence type="ECO:0000313" key="17">
    <source>
        <dbReference type="EMBL" id="PAV56815.1"/>
    </source>
</evidence>
<keyword evidence="9" id="KW-0472">Membrane</keyword>
<keyword evidence="10" id="KW-0458">Lysosome</keyword>
<dbReference type="InterPro" id="IPR002893">
    <property type="entry name" value="Znf_MYND"/>
</dbReference>
<feature type="repeat" description="CHCR" evidence="12">
    <location>
        <begin position="778"/>
        <end position="928"/>
    </location>
</feature>
<evidence type="ECO:0000256" key="4">
    <source>
        <dbReference type="ARBA" id="ARBA00022448"/>
    </source>
</evidence>
<evidence type="ECO:0000259" key="16">
    <source>
        <dbReference type="PROSITE" id="PS50865"/>
    </source>
</evidence>
<dbReference type="PANTHER" id="PTHR23323:SF24">
    <property type="entry name" value="VACUOLAR PROTEIN SORTING-ASSOCIATED PROTEIN 11 HOMOLOG"/>
    <property type="match status" value="1"/>
</dbReference>
<evidence type="ECO:0000256" key="7">
    <source>
        <dbReference type="ARBA" id="ARBA00022833"/>
    </source>
</evidence>
<dbReference type="Gene3D" id="6.10.140.2220">
    <property type="match status" value="1"/>
</dbReference>
<keyword evidence="13" id="KW-0175">Coiled coil</keyword>
<evidence type="ECO:0000256" key="13">
    <source>
        <dbReference type="SAM" id="Coils"/>
    </source>
</evidence>
<dbReference type="AlphaFoldDB" id="A0A2A2J5A5"/>
<dbReference type="GO" id="GO:0030674">
    <property type="term" value="F:protein-macromolecule adaptor activity"/>
    <property type="evidence" value="ECO:0007669"/>
    <property type="project" value="TreeGrafter"/>
</dbReference>
<evidence type="ECO:0000256" key="9">
    <source>
        <dbReference type="ARBA" id="ARBA00023136"/>
    </source>
</evidence>
<dbReference type="GO" id="GO:0007033">
    <property type="term" value="P:vacuole organization"/>
    <property type="evidence" value="ECO:0007669"/>
    <property type="project" value="TreeGrafter"/>
</dbReference>
<dbReference type="SUPFAM" id="SSF50978">
    <property type="entry name" value="WD40 repeat-like"/>
    <property type="match status" value="1"/>
</dbReference>
<dbReference type="GO" id="GO:0031902">
    <property type="term" value="C:late endosome membrane"/>
    <property type="evidence" value="ECO:0007669"/>
    <property type="project" value="UniProtKB-SubCell"/>
</dbReference>
<dbReference type="STRING" id="2018661.A0A2A2J5A5"/>
<evidence type="ECO:0008006" key="19">
    <source>
        <dbReference type="Google" id="ProtNLM"/>
    </source>
</evidence>
<dbReference type="SUPFAM" id="SSF57850">
    <property type="entry name" value="RING/U-box"/>
    <property type="match status" value="1"/>
</dbReference>
<evidence type="ECO:0000256" key="3">
    <source>
        <dbReference type="ARBA" id="ARBA00007070"/>
    </source>
</evidence>
<organism evidence="17 18">
    <name type="scientific">Diploscapter pachys</name>
    <dbReference type="NCBI Taxonomy" id="2018661"/>
    <lineage>
        <taxon>Eukaryota</taxon>
        <taxon>Metazoa</taxon>
        <taxon>Ecdysozoa</taxon>
        <taxon>Nematoda</taxon>
        <taxon>Chromadorea</taxon>
        <taxon>Rhabditida</taxon>
        <taxon>Rhabditina</taxon>
        <taxon>Rhabditomorpha</taxon>
        <taxon>Rhabditoidea</taxon>
        <taxon>Rhabditidae</taxon>
        <taxon>Diploscapter</taxon>
    </lineage>
</organism>
<dbReference type="InterPro" id="IPR001841">
    <property type="entry name" value="Znf_RING"/>
</dbReference>
<dbReference type="InterPro" id="IPR000547">
    <property type="entry name" value="Clathrin_H-chain/VPS_repeat"/>
</dbReference>
<dbReference type="Gene3D" id="2.130.10.10">
    <property type="entry name" value="YVTN repeat-like/Quinoprotein amine dehydrogenase"/>
    <property type="match status" value="1"/>
</dbReference>
<keyword evidence="8" id="KW-0653">Protein transport</keyword>
<evidence type="ECO:0000256" key="11">
    <source>
        <dbReference type="PROSITE-ProRule" id="PRU00134"/>
    </source>
</evidence>
<dbReference type="Pfam" id="PF01753">
    <property type="entry name" value="zf-MYND"/>
    <property type="match status" value="1"/>
</dbReference>
<proteinExistence type="inferred from homology"/>
<evidence type="ECO:0000256" key="1">
    <source>
        <dbReference type="ARBA" id="ARBA00004371"/>
    </source>
</evidence>
<comment type="similarity">
    <text evidence="3">Belongs to the VPS11 family.</text>
</comment>
<sequence length="1264" mass="143257">MSLEEEAFAVALSVQQVGVYCNYCIRRNGQLRKCTGCKMIVYCGAECQKLDWNQHKAECKAILKHDGIADDGIRLVMRLACCWAKNEFGEIALDKETRSLSTLEDHGDKINELAEGFLQQYKCFSVKEFASEDIIMKLFKIVAINSFALNNEFGSAIGIGLCIKLSKAFHSCNPNTRIVFSGRKVRLHPTTSDVPKSLNLATHSYIDELQPIAVRKKLLKEKYQFDCECVGCTDEERNQKMEAWNCQNCKHWIEASDKAVCSKCKTSITVDHVEECKLAEASATNGNAHVAREDIPIQSRVNIAEKILTVAEDALHKHNVLRLTSLRVLYAAALGSKNIDKAYDYGMQLLDIHSQYQQQTDIAIIYLKYGLSQVLIAKGEKKEALPMLAEIQPRFAELHGADSEKKMSVDFGWRRFNFFDKQIVFDPEKPDEKFLGLKDVCVECWCAQGDYAYLGETRGGVFRLHKRLHQFFWKAYQHKLSALHTARNFLFSLGEDEEGDSMLKIWDLDKIDESSVRAVREIRMQSIVVSSSVCCLAVHSTLTGTVIGCEDGSVFLYSGDITRDKNVGKWLRVRDAALDGPITGLAISQVHQFRSLIFVITGKSLFSVIVDNKTVTSKMIHFYDVEQCLDGGEGRCYQLNRGHEKLQLVAYGENIALLTKQQAVIKHNEFMSMLTVYNIPGQYISFSCALPSLCRLFTIGNIIMVLSPSDGTLNELREKSITAKLDFLIKKNLFDVAIGLAKSKRKENEDEENLKPIHVKYGDYLYQKGDYENAIKEYKETIGLLEPSYVIRKFVDGSRLRQLCIYLEALHANNKHTQQHTNILLCTYIRLGDKDKMMKFVREQAASKNVDVPAMLETLRTGGFAADASILATQLGEHEQAVAAIVDDLHNYRLAVKYISDKLPPKEIVTYLEKYGRELLKYNPNETTTLLMNIFDKATKDPEIDVLPLINLLTKDSNSNVDLVQKVIENASYKNRLILGHVLIELRLRQFAENIITEEECYASINGMIGNDPTLDILQLAYYFDCFPVVQHILKITNRVEKDQAIAPLLVLDVLSRNNSICISAVKPFITNWLSKKEHEIVTKKKTIEENEKKIQEMERQTESLQFNAQVLQVSKCSACDTTLQLPSVHFLCRHSYHVHCFESYTENIDKCPACTIRDSERPAPIGDYDSFQSEIEQAARPIDVLSKYLSLRLFSDDNDKRLKHSTSRSSSTYDDEKNPFASDNKRTSPIKSTNPFDSDSPPTRQKSTGKGKTPSNNPFDLDE</sequence>
<dbReference type="PROSITE" id="PS50236">
    <property type="entry name" value="CHCR"/>
    <property type="match status" value="1"/>
</dbReference>
<dbReference type="GO" id="GO:0030897">
    <property type="term" value="C:HOPS complex"/>
    <property type="evidence" value="ECO:0007669"/>
    <property type="project" value="TreeGrafter"/>
</dbReference>
<evidence type="ECO:0000256" key="5">
    <source>
        <dbReference type="ARBA" id="ARBA00022723"/>
    </source>
</evidence>
<dbReference type="GO" id="GO:0048284">
    <property type="term" value="P:organelle fusion"/>
    <property type="evidence" value="ECO:0007669"/>
    <property type="project" value="TreeGrafter"/>
</dbReference>
<reference evidence="17 18" key="1">
    <citation type="journal article" date="2017" name="Curr. Biol.">
        <title>Genome architecture and evolution of a unichromosomal asexual nematode.</title>
        <authorList>
            <person name="Fradin H."/>
            <person name="Zegar C."/>
            <person name="Gutwein M."/>
            <person name="Lucas J."/>
            <person name="Kovtun M."/>
            <person name="Corcoran D."/>
            <person name="Baugh L.R."/>
            <person name="Kiontke K."/>
            <person name="Gunsalus K."/>
            <person name="Fitch D.H."/>
            <person name="Piano F."/>
        </authorList>
    </citation>
    <scope>NUCLEOTIDE SEQUENCE [LARGE SCALE GENOMIC DNA]</scope>
    <source>
        <strain evidence="17">PF1309</strain>
    </source>
</reference>
<feature type="coiled-coil region" evidence="13">
    <location>
        <begin position="1074"/>
        <end position="1108"/>
    </location>
</feature>
<dbReference type="Proteomes" id="UP000218231">
    <property type="component" value="Unassembled WGS sequence"/>
</dbReference>
<dbReference type="InterPro" id="IPR046341">
    <property type="entry name" value="SET_dom_sf"/>
</dbReference>
<comment type="subcellular location">
    <subcellularLocation>
        <location evidence="2">Late endosome membrane</location>
        <topology evidence="2">Peripheral membrane protein</topology>
        <orientation evidence="2">Cytoplasmic side</orientation>
    </subcellularLocation>
    <subcellularLocation>
        <location evidence="1">Lysosome</location>
    </subcellularLocation>
</comment>
<dbReference type="GO" id="GO:0007032">
    <property type="term" value="P:endosome organization"/>
    <property type="evidence" value="ECO:0007669"/>
    <property type="project" value="TreeGrafter"/>
</dbReference>
<dbReference type="EMBL" id="LIAE01010678">
    <property type="protein sequence ID" value="PAV56815.1"/>
    <property type="molecule type" value="Genomic_DNA"/>
</dbReference>
<dbReference type="Gene3D" id="1.25.40.10">
    <property type="entry name" value="Tetratricopeptide repeat domain"/>
    <property type="match status" value="1"/>
</dbReference>
<gene>
    <name evidence="17" type="ORF">WR25_09634</name>
</gene>
<dbReference type="InterPro" id="IPR015943">
    <property type="entry name" value="WD40/YVTN_repeat-like_dom_sf"/>
</dbReference>
<feature type="region of interest" description="Disordered" evidence="14">
    <location>
        <begin position="1201"/>
        <end position="1264"/>
    </location>
</feature>
<dbReference type="CDD" id="cd16688">
    <property type="entry name" value="RING-H2_Vps11"/>
    <property type="match status" value="1"/>
</dbReference>
<dbReference type="PANTHER" id="PTHR23323">
    <property type="entry name" value="VACUOLAR PROTEIN SORTING-ASSOCIATED PROTEIN"/>
    <property type="match status" value="1"/>
</dbReference>
<dbReference type="PROSITE" id="PS50865">
    <property type="entry name" value="ZF_MYND_2"/>
    <property type="match status" value="1"/>
</dbReference>
<dbReference type="InterPro" id="IPR057308">
    <property type="entry name" value="CHCR_PEP5_VPS11"/>
</dbReference>
<dbReference type="Pfam" id="PF23341">
    <property type="entry name" value="PEP5_VPS11_N"/>
    <property type="match status" value="1"/>
</dbReference>
<keyword evidence="6 11" id="KW-0863">Zinc-finger</keyword>
<keyword evidence="18" id="KW-1185">Reference proteome</keyword>
<dbReference type="Pfam" id="PF23356">
    <property type="entry name" value="TPR_PEP5_VPS11"/>
    <property type="match status" value="1"/>
</dbReference>
<evidence type="ECO:0000313" key="18">
    <source>
        <dbReference type="Proteomes" id="UP000218231"/>
    </source>
</evidence>
<dbReference type="InterPro" id="IPR036322">
    <property type="entry name" value="WD40_repeat_dom_sf"/>
</dbReference>
<dbReference type="GO" id="GO:0006904">
    <property type="term" value="P:vesicle docking involved in exocytosis"/>
    <property type="evidence" value="ECO:0007669"/>
    <property type="project" value="TreeGrafter"/>
</dbReference>
<evidence type="ECO:0000256" key="14">
    <source>
        <dbReference type="SAM" id="MobiDB-lite"/>
    </source>
</evidence>
<feature type="domain" description="RING-type" evidence="15">
    <location>
        <begin position="1117"/>
        <end position="1156"/>
    </location>
</feature>
<dbReference type="SUPFAM" id="SSF144232">
    <property type="entry name" value="HIT/MYND zinc finger-like"/>
    <property type="match status" value="1"/>
</dbReference>
<dbReference type="InterPro" id="IPR057307">
    <property type="entry name" value="PEP5_VPS11_N"/>
</dbReference>
<dbReference type="InterPro" id="IPR013083">
    <property type="entry name" value="Znf_RING/FYVE/PHD"/>
</dbReference>
<dbReference type="Gene3D" id="3.30.40.10">
    <property type="entry name" value="Zinc/RING finger domain, C3HC4 (zinc finger)"/>
    <property type="match status" value="1"/>
</dbReference>
<dbReference type="PROSITE" id="PS50089">
    <property type="entry name" value="ZF_RING_2"/>
    <property type="match status" value="1"/>
</dbReference>